<dbReference type="RefSeq" id="WP_094985564.1">
    <property type="nucleotide sequence ID" value="NZ_NHNI01000002.1"/>
</dbReference>
<proteinExistence type="predicted"/>
<accession>A0A266Q4G1</accession>
<dbReference type="AlphaFoldDB" id="A0A266Q4G1"/>
<gene>
    <name evidence="1" type="ORF">CBP51_15080</name>
</gene>
<dbReference type="EMBL" id="NHNI01000002">
    <property type="protein sequence ID" value="OZY84516.1"/>
    <property type="molecule type" value="Genomic_DNA"/>
</dbReference>
<keyword evidence="2" id="KW-1185">Reference proteome</keyword>
<reference evidence="2" key="1">
    <citation type="submission" date="2017-05" db="EMBL/GenBank/DDBJ databases">
        <authorList>
            <person name="Barney B.M."/>
        </authorList>
    </citation>
    <scope>NUCLEOTIDE SEQUENCE [LARGE SCALE GENOMIC DNA]</scope>
    <source>
        <strain evidence="2">PSBB022</strain>
    </source>
</reference>
<dbReference type="Proteomes" id="UP000216101">
    <property type="component" value="Unassembled WGS sequence"/>
</dbReference>
<comment type="caution">
    <text evidence="1">The sequence shown here is derived from an EMBL/GenBank/DDBJ whole genome shotgun (WGS) entry which is preliminary data.</text>
</comment>
<name>A0A266Q4G1_9GAMM</name>
<evidence type="ECO:0008006" key="3">
    <source>
        <dbReference type="Google" id="ProtNLM"/>
    </source>
</evidence>
<organism evidence="1 2">
    <name type="scientific">Cellvibrio mixtus</name>
    <dbReference type="NCBI Taxonomy" id="39650"/>
    <lineage>
        <taxon>Bacteria</taxon>
        <taxon>Pseudomonadati</taxon>
        <taxon>Pseudomonadota</taxon>
        <taxon>Gammaproteobacteria</taxon>
        <taxon>Cellvibrionales</taxon>
        <taxon>Cellvibrionaceae</taxon>
        <taxon>Cellvibrio</taxon>
    </lineage>
</organism>
<sequence length="638" mass="73434">MKLLSTFRDQLKTLGPIKRAWFTTFNLGIPFFETHVLPALLAADKPQNRMDYESMQLHLAESGIDVRVFCDMRMIEADQVKRTAIPVHGILPEWMRSFDKESLFHPKVIFLEDIHGRMVLGAGSANLSISGWGRNQEVFIFKSVSNNDQYQQIKRFFTPLATVAGINITEAFGVRRSYAGDAADWRFVHNFEKTNFLQHLLVDTQADRLTVWSPYFSRDLAALLAKISSLAGKDLQYVIVPDRVTHRYVRTEWSPAIGQLMQRGILKFHDRPSPRSDNIEMTHAKLWLASGQTARLAIGSWNCTEPGCASFERSNIEAGILISVANKTQIAGRDLCLTETDFCSKQLLEDEALEVESYPLPFDLQVCFDWERSVYHVQGNLHKENDGAEYYLRLPGMKNQIPLHWKTRQHEGAWPLETLTQEVTDNEALLADHCYEVWRHEQLEFRGLVQESGVSYRRAQGYDSLKDLLNDLINGVDSKISTKPRLRPVLLHDDLMDEAFEMPTNDANDNLTYFRLFHAFEQLRKRLRDSTSMDIFEKMLFAYPGSVQELVQKVSAQLSKSDSNVVFNWFLWQEVSSLQQVVQHAYDKHRAKHSRRALPENSKWASLKLKNPAIPLPQEISGNVQYMQRIQEMCGYEP</sequence>
<evidence type="ECO:0000313" key="2">
    <source>
        <dbReference type="Proteomes" id="UP000216101"/>
    </source>
</evidence>
<protein>
    <recommendedName>
        <fullName evidence="3">PLD phosphodiesterase domain-containing protein</fullName>
    </recommendedName>
</protein>
<dbReference type="Gene3D" id="3.30.870.10">
    <property type="entry name" value="Endonuclease Chain A"/>
    <property type="match status" value="2"/>
</dbReference>
<evidence type="ECO:0000313" key="1">
    <source>
        <dbReference type="EMBL" id="OZY84516.1"/>
    </source>
</evidence>